<dbReference type="InterPro" id="IPR003615">
    <property type="entry name" value="HNH_nuc"/>
</dbReference>
<gene>
    <name evidence="2" type="ORF">UFOVP1355_34</name>
</gene>
<evidence type="ECO:0000259" key="1">
    <source>
        <dbReference type="SMART" id="SM00507"/>
    </source>
</evidence>
<organism evidence="2">
    <name type="scientific">uncultured Caudovirales phage</name>
    <dbReference type="NCBI Taxonomy" id="2100421"/>
    <lineage>
        <taxon>Viruses</taxon>
        <taxon>Duplodnaviria</taxon>
        <taxon>Heunggongvirae</taxon>
        <taxon>Uroviricota</taxon>
        <taxon>Caudoviricetes</taxon>
        <taxon>Peduoviridae</taxon>
        <taxon>Maltschvirus</taxon>
        <taxon>Maltschvirus maltsch</taxon>
    </lineage>
</organism>
<dbReference type="Pfam" id="PF13392">
    <property type="entry name" value="HNH_3"/>
    <property type="match status" value="1"/>
</dbReference>
<evidence type="ECO:0000313" key="2">
    <source>
        <dbReference type="EMBL" id="CAB4200216.1"/>
    </source>
</evidence>
<dbReference type="Gene3D" id="3.90.75.20">
    <property type="match status" value="1"/>
</dbReference>
<dbReference type="SUPFAM" id="SSF54060">
    <property type="entry name" value="His-Me finger endonucleases"/>
    <property type="match status" value="1"/>
</dbReference>
<dbReference type="EMBL" id="LR797288">
    <property type="protein sequence ID" value="CAB4200216.1"/>
    <property type="molecule type" value="Genomic_DNA"/>
</dbReference>
<sequence length="206" mass="23885">MLSVTVDEIEYRFFDHLYAVSRCGKVLRKLLPHTPSKHPEGYLTLGRQRLMHRVVAACWLESFDPSKQIHHINKVKTDNRVENLECLTPKEHLADRHAGEYGHYVRTPETREKLRQFRLGTVTSEETKAKQRAALLGRTRPCFPRAAHSEASKKERSLEHPRNTKCCVAGVEYRSFAEAAKATGIHRFTLRKRCFSENFPDFKILD</sequence>
<feature type="domain" description="HNH nuclease" evidence="1">
    <location>
        <begin position="45"/>
        <end position="93"/>
    </location>
</feature>
<dbReference type="InterPro" id="IPR044925">
    <property type="entry name" value="His-Me_finger_sf"/>
</dbReference>
<proteinExistence type="predicted"/>
<protein>
    <submittedName>
        <fullName evidence="2">HNH nuclease</fullName>
    </submittedName>
</protein>
<name>A0A6J5S1K7_9CAUD</name>
<reference evidence="2" key="1">
    <citation type="submission" date="2020-05" db="EMBL/GenBank/DDBJ databases">
        <authorList>
            <person name="Chiriac C."/>
            <person name="Salcher M."/>
            <person name="Ghai R."/>
            <person name="Kavagutti S V."/>
        </authorList>
    </citation>
    <scope>NUCLEOTIDE SEQUENCE</scope>
</reference>
<dbReference type="SUPFAM" id="SSF64496">
    <property type="entry name" value="DNA-binding domain of intron-encoded endonucleases"/>
    <property type="match status" value="1"/>
</dbReference>
<dbReference type="SMART" id="SM00507">
    <property type="entry name" value="HNHc"/>
    <property type="match status" value="1"/>
</dbReference>
<accession>A0A6J5S1K7</accession>